<protein>
    <submittedName>
        <fullName evidence="2">Uncharacterized protein</fullName>
    </submittedName>
</protein>
<feature type="transmembrane region" description="Helical" evidence="1">
    <location>
        <begin position="12"/>
        <end position="30"/>
    </location>
</feature>
<evidence type="ECO:0000256" key="1">
    <source>
        <dbReference type="SAM" id="Phobius"/>
    </source>
</evidence>
<feature type="transmembrane region" description="Helical" evidence="1">
    <location>
        <begin position="36"/>
        <end position="53"/>
    </location>
</feature>
<reference evidence="2 3" key="1">
    <citation type="submission" date="2016-10" db="EMBL/GenBank/DDBJ databases">
        <authorList>
            <person name="de Groot N.N."/>
        </authorList>
    </citation>
    <scope>NUCLEOTIDE SEQUENCE [LARGE SCALE GENOMIC DNA]</scope>
    <source>
        <strain evidence="2 3">DSM 9990</strain>
    </source>
</reference>
<dbReference type="AlphaFoldDB" id="A0A1I4SEK1"/>
<keyword evidence="1" id="KW-1133">Transmembrane helix</keyword>
<proteinExistence type="predicted"/>
<keyword evidence="3" id="KW-1185">Reference proteome</keyword>
<keyword evidence="1" id="KW-0812">Transmembrane</keyword>
<sequence>MSMFEGVRWKFLIIRLLLSALFSFFLLIFFMPRAGLWGWIVMTGLLLFFAYVFEAAHQKKETSQKGKRG</sequence>
<dbReference type="Proteomes" id="UP000199611">
    <property type="component" value="Unassembled WGS sequence"/>
</dbReference>
<keyword evidence="1" id="KW-0472">Membrane</keyword>
<evidence type="ECO:0000313" key="2">
    <source>
        <dbReference type="EMBL" id="SFM62713.1"/>
    </source>
</evidence>
<gene>
    <name evidence="2" type="ORF">SAMN05660836_00913</name>
</gene>
<name>A0A1I4SEK1_9BACT</name>
<accession>A0A1I4SEK1</accession>
<evidence type="ECO:0000313" key="3">
    <source>
        <dbReference type="Proteomes" id="UP000199611"/>
    </source>
</evidence>
<dbReference type="EMBL" id="FOUU01000002">
    <property type="protein sequence ID" value="SFM62713.1"/>
    <property type="molecule type" value="Genomic_DNA"/>
</dbReference>
<dbReference type="STRING" id="39841.SAMN05660836_00913"/>
<dbReference type="RefSeq" id="WP_093393818.1">
    <property type="nucleotide sequence ID" value="NZ_FOUU01000002.1"/>
</dbReference>
<organism evidence="2 3">
    <name type="scientific">Thermodesulforhabdus norvegica</name>
    <dbReference type="NCBI Taxonomy" id="39841"/>
    <lineage>
        <taxon>Bacteria</taxon>
        <taxon>Pseudomonadati</taxon>
        <taxon>Thermodesulfobacteriota</taxon>
        <taxon>Syntrophobacteria</taxon>
        <taxon>Syntrophobacterales</taxon>
        <taxon>Thermodesulforhabdaceae</taxon>
        <taxon>Thermodesulforhabdus</taxon>
    </lineage>
</organism>